<reference evidence="5 6" key="1">
    <citation type="journal article" date="2023" name="Hortic Res">
        <title>The complete reference genome for grapevine (Vitis vinifera L.) genetics and breeding.</title>
        <authorList>
            <person name="Shi X."/>
            <person name="Cao S."/>
            <person name="Wang X."/>
            <person name="Huang S."/>
            <person name="Wang Y."/>
            <person name="Liu Z."/>
            <person name="Liu W."/>
            <person name="Leng X."/>
            <person name="Peng Y."/>
            <person name="Wang N."/>
            <person name="Wang Y."/>
            <person name="Ma Z."/>
            <person name="Xu X."/>
            <person name="Zhang F."/>
            <person name="Xue H."/>
            <person name="Zhong H."/>
            <person name="Wang Y."/>
            <person name="Zhang K."/>
            <person name="Velt A."/>
            <person name="Avia K."/>
            <person name="Holtgrawe D."/>
            <person name="Grimplet J."/>
            <person name="Matus J.T."/>
            <person name="Ware D."/>
            <person name="Wu X."/>
            <person name="Wang H."/>
            <person name="Liu C."/>
            <person name="Fang Y."/>
            <person name="Rustenholz C."/>
            <person name="Cheng Z."/>
            <person name="Xiao H."/>
            <person name="Zhou Y."/>
        </authorList>
    </citation>
    <scope>NUCLEOTIDE SEQUENCE [LARGE SCALE GENOMIC DNA]</scope>
    <source>
        <strain evidence="6">cv. Pinot noir / PN40024</strain>
        <tissue evidence="5">Leaf</tissue>
    </source>
</reference>
<keyword evidence="6" id="KW-1185">Reference proteome</keyword>
<keyword evidence="2" id="KW-1015">Disulfide bond</keyword>
<dbReference type="CDD" id="cd01098">
    <property type="entry name" value="PAN_AP_plant"/>
    <property type="match status" value="1"/>
</dbReference>
<keyword evidence="3" id="KW-1133">Transmembrane helix</keyword>
<protein>
    <recommendedName>
        <fullName evidence="4">Apple domain-containing protein</fullName>
    </recommendedName>
</protein>
<dbReference type="PANTHER" id="PTHR32444:SF118">
    <property type="entry name" value="OS09G0551150 PROTEIN"/>
    <property type="match status" value="1"/>
</dbReference>
<dbReference type="Proteomes" id="UP001227230">
    <property type="component" value="Chromosome 19"/>
</dbReference>
<keyword evidence="3" id="KW-0472">Membrane</keyword>
<dbReference type="InterPro" id="IPR011009">
    <property type="entry name" value="Kinase-like_dom_sf"/>
</dbReference>
<dbReference type="Pfam" id="PF08276">
    <property type="entry name" value="PAN_2"/>
    <property type="match status" value="1"/>
</dbReference>
<name>A0ABY9DX51_VITVI</name>
<dbReference type="PANTHER" id="PTHR32444">
    <property type="entry name" value="BULB-TYPE LECTIN DOMAIN-CONTAINING PROTEIN"/>
    <property type="match status" value="1"/>
</dbReference>
<dbReference type="SMART" id="SM00473">
    <property type="entry name" value="PAN_AP"/>
    <property type="match status" value="1"/>
</dbReference>
<feature type="domain" description="Apple" evidence="4">
    <location>
        <begin position="77"/>
        <end position="158"/>
    </location>
</feature>
<evidence type="ECO:0000259" key="4">
    <source>
        <dbReference type="PROSITE" id="PS50948"/>
    </source>
</evidence>
<proteinExistence type="predicted"/>
<feature type="transmembrane region" description="Helical" evidence="3">
    <location>
        <begin position="173"/>
        <end position="198"/>
    </location>
</feature>
<keyword evidence="3" id="KW-0812">Transmembrane</keyword>
<dbReference type="Gene3D" id="3.30.200.20">
    <property type="entry name" value="Phosphorylase Kinase, domain 1"/>
    <property type="match status" value="1"/>
</dbReference>
<accession>A0ABY9DX51</accession>
<dbReference type="InterPro" id="IPR000858">
    <property type="entry name" value="S_locus_glycoprot_dom"/>
</dbReference>
<evidence type="ECO:0000256" key="1">
    <source>
        <dbReference type="ARBA" id="ARBA00022729"/>
    </source>
</evidence>
<sequence length="256" mass="29267">MGSVQRFVLGEGSNKWDVMYTVQNDQCDNYGHSGANGICRIDNRPICDCLDGFVPKSESEWEFFNWTSGCIRTPLDCQKGQGFIKLRGVKLSDLLKFWENTSMTGKECEVECLKSYSCMAYTNSNVSRGSGFLIWFGDLIDIREFVQDIEQLVYIRIPASELELMGDSSKKKYHFVILVVALMAFRVLVFGLTIWIIVWKKRRGKRGQQEQKEDQELPLFDLVTVASATNNFSDRNMIGKGGFGFVYKVMWIVFGI</sequence>
<evidence type="ECO:0000256" key="3">
    <source>
        <dbReference type="SAM" id="Phobius"/>
    </source>
</evidence>
<evidence type="ECO:0000313" key="5">
    <source>
        <dbReference type="EMBL" id="WKA12280.1"/>
    </source>
</evidence>
<dbReference type="Pfam" id="PF00954">
    <property type="entry name" value="S_locus_glycop"/>
    <property type="match status" value="1"/>
</dbReference>
<evidence type="ECO:0000256" key="2">
    <source>
        <dbReference type="ARBA" id="ARBA00023157"/>
    </source>
</evidence>
<dbReference type="InterPro" id="IPR003609">
    <property type="entry name" value="Pan_app"/>
</dbReference>
<dbReference type="SUPFAM" id="SSF56112">
    <property type="entry name" value="Protein kinase-like (PK-like)"/>
    <property type="match status" value="1"/>
</dbReference>
<gene>
    <name evidence="5" type="ORF">VitviT2T_029687</name>
</gene>
<dbReference type="PROSITE" id="PS50948">
    <property type="entry name" value="PAN"/>
    <property type="match status" value="1"/>
</dbReference>
<dbReference type="EMBL" id="CP126666">
    <property type="protein sequence ID" value="WKA12280.1"/>
    <property type="molecule type" value="Genomic_DNA"/>
</dbReference>
<keyword evidence="1" id="KW-0732">Signal</keyword>
<organism evidence="5 6">
    <name type="scientific">Vitis vinifera</name>
    <name type="common">Grape</name>
    <dbReference type="NCBI Taxonomy" id="29760"/>
    <lineage>
        <taxon>Eukaryota</taxon>
        <taxon>Viridiplantae</taxon>
        <taxon>Streptophyta</taxon>
        <taxon>Embryophyta</taxon>
        <taxon>Tracheophyta</taxon>
        <taxon>Spermatophyta</taxon>
        <taxon>Magnoliopsida</taxon>
        <taxon>eudicotyledons</taxon>
        <taxon>Gunneridae</taxon>
        <taxon>Pentapetalae</taxon>
        <taxon>rosids</taxon>
        <taxon>Vitales</taxon>
        <taxon>Vitaceae</taxon>
        <taxon>Viteae</taxon>
        <taxon>Vitis</taxon>
    </lineage>
</organism>
<evidence type="ECO:0000313" key="6">
    <source>
        <dbReference type="Proteomes" id="UP001227230"/>
    </source>
</evidence>